<dbReference type="Proteomes" id="UP000502823">
    <property type="component" value="Unassembled WGS sequence"/>
</dbReference>
<reference evidence="3" key="1">
    <citation type="submission" date="2020-01" db="EMBL/GenBank/DDBJ databases">
        <title>Draft genome sequence of the Termite Coptotermes fromosanus.</title>
        <authorList>
            <person name="Itakura S."/>
            <person name="Yosikawa Y."/>
            <person name="Umezawa K."/>
        </authorList>
    </citation>
    <scope>NUCLEOTIDE SEQUENCE [LARGE SCALE GENOMIC DNA]</scope>
</reference>
<dbReference type="InParanoid" id="A0A6L2PSE1"/>
<feature type="region of interest" description="Disordered" evidence="1">
    <location>
        <begin position="20"/>
        <end position="60"/>
    </location>
</feature>
<gene>
    <name evidence="2" type="ORF">Cfor_04057</name>
</gene>
<evidence type="ECO:0000256" key="1">
    <source>
        <dbReference type="SAM" id="MobiDB-lite"/>
    </source>
</evidence>
<protein>
    <recommendedName>
        <fullName evidence="4">Prohormone-3</fullName>
    </recommendedName>
</protein>
<organism evidence="2 3">
    <name type="scientific">Coptotermes formosanus</name>
    <name type="common">Formosan subterranean termite</name>
    <dbReference type="NCBI Taxonomy" id="36987"/>
    <lineage>
        <taxon>Eukaryota</taxon>
        <taxon>Metazoa</taxon>
        <taxon>Ecdysozoa</taxon>
        <taxon>Arthropoda</taxon>
        <taxon>Hexapoda</taxon>
        <taxon>Insecta</taxon>
        <taxon>Pterygota</taxon>
        <taxon>Neoptera</taxon>
        <taxon>Polyneoptera</taxon>
        <taxon>Dictyoptera</taxon>
        <taxon>Blattodea</taxon>
        <taxon>Blattoidea</taxon>
        <taxon>Termitoidae</taxon>
        <taxon>Rhinotermitidae</taxon>
        <taxon>Coptotermes</taxon>
    </lineage>
</organism>
<dbReference type="EMBL" id="BLKM01011478">
    <property type="protein sequence ID" value="GFG33335.1"/>
    <property type="molecule type" value="Genomic_DNA"/>
</dbReference>
<name>A0A6L2PSE1_COPFO</name>
<comment type="caution">
    <text evidence="2">The sequence shown here is derived from an EMBL/GenBank/DDBJ whole genome shotgun (WGS) entry which is preliminary data.</text>
</comment>
<accession>A0A6L2PSE1</accession>
<evidence type="ECO:0008006" key="4">
    <source>
        <dbReference type="Google" id="ProtNLM"/>
    </source>
</evidence>
<evidence type="ECO:0000313" key="2">
    <source>
        <dbReference type="EMBL" id="GFG33335.1"/>
    </source>
</evidence>
<evidence type="ECO:0000313" key="3">
    <source>
        <dbReference type="Proteomes" id="UP000502823"/>
    </source>
</evidence>
<proteinExistence type="predicted"/>
<sequence>MEYAVAQFVEALRYEPEAKRPRTLTSRAGGGGVQECVIDRRSQTPDPQLDPAARDEHSKRQEVAASFVTNVTGSRGLAEPVRAPNRTYNFKTNHKVPWQQDLYNHLYKSNEAQITEHKSPTSALESKVKSATKRVFTTRNGYTAIMYYGKCFLQAMRSLLNGTLALLAVLNSVSAWGGLFNRFSPEMLSNLGYGGHGGYRAQTFLQHMNPAEVFQELQEDDEPCYGKKCTANEHCCPGSVCVDVDGIVGSCLFPYGLKQGELCRRDNDCETGLLCTEAAGQGRTCQPPTSNKKQYSEDCTMSSECDIRKGLCCQLQRRHRQAPRKVCSYFKDPLICIGPVATDQVKDSNIEYTAGEKRLTGKATSVNAFNHLRRRK</sequence>
<dbReference type="AlphaFoldDB" id="A0A6L2PSE1"/>
<dbReference type="OrthoDB" id="4321958at2759"/>
<keyword evidence="3" id="KW-1185">Reference proteome</keyword>